<dbReference type="PANTHER" id="PTHR26312">
    <property type="entry name" value="TETRATRICOPEPTIDE REPEAT PROTEIN 5"/>
    <property type="match status" value="1"/>
</dbReference>
<dbReference type="PANTHER" id="PTHR26312:SF168">
    <property type="entry name" value="OS06G0606700 PROTEIN"/>
    <property type="match status" value="1"/>
</dbReference>
<proteinExistence type="predicted"/>
<evidence type="ECO:0000256" key="1">
    <source>
        <dbReference type="SAM" id="MobiDB-lite"/>
    </source>
</evidence>
<reference evidence="2 3" key="1">
    <citation type="journal article" date="2018" name="Proc. Natl. Acad. Sci. U.S.A.">
        <title>Draft genome sequence of Camellia sinensis var. sinensis provides insights into the evolution of the tea genome and tea quality.</title>
        <authorList>
            <person name="Wei C."/>
            <person name="Yang H."/>
            <person name="Wang S."/>
            <person name="Zhao J."/>
            <person name="Liu C."/>
            <person name="Gao L."/>
            <person name="Xia E."/>
            <person name="Lu Y."/>
            <person name="Tai Y."/>
            <person name="She G."/>
            <person name="Sun J."/>
            <person name="Cao H."/>
            <person name="Tong W."/>
            <person name="Gao Q."/>
            <person name="Li Y."/>
            <person name="Deng W."/>
            <person name="Jiang X."/>
            <person name="Wang W."/>
            <person name="Chen Q."/>
            <person name="Zhang S."/>
            <person name="Li H."/>
            <person name="Wu J."/>
            <person name="Wang P."/>
            <person name="Li P."/>
            <person name="Shi C."/>
            <person name="Zheng F."/>
            <person name="Jian J."/>
            <person name="Huang B."/>
            <person name="Shan D."/>
            <person name="Shi M."/>
            <person name="Fang C."/>
            <person name="Yue Y."/>
            <person name="Li F."/>
            <person name="Li D."/>
            <person name="Wei S."/>
            <person name="Han B."/>
            <person name="Jiang C."/>
            <person name="Yin Y."/>
            <person name="Xia T."/>
            <person name="Zhang Z."/>
            <person name="Bennetzen J.L."/>
            <person name="Zhao S."/>
            <person name="Wan X."/>
        </authorList>
    </citation>
    <scope>NUCLEOTIDE SEQUENCE [LARGE SCALE GENOMIC DNA]</scope>
    <source>
        <strain evidence="3">cv. Shuchazao</strain>
        <tissue evidence="2">Leaf</tissue>
    </source>
</reference>
<comment type="caution">
    <text evidence="2">The sequence shown here is derived from an EMBL/GenBank/DDBJ whole genome shotgun (WGS) entry which is preliminary data.</text>
</comment>
<dbReference type="InterPro" id="IPR011990">
    <property type="entry name" value="TPR-like_helical_dom_sf"/>
</dbReference>
<dbReference type="AlphaFoldDB" id="A0A4S4ETL3"/>
<feature type="region of interest" description="Disordered" evidence="1">
    <location>
        <begin position="112"/>
        <end position="134"/>
    </location>
</feature>
<keyword evidence="3" id="KW-1185">Reference proteome</keyword>
<evidence type="ECO:0000313" key="2">
    <source>
        <dbReference type="EMBL" id="THG19892.1"/>
    </source>
</evidence>
<dbReference type="Gene3D" id="1.25.40.10">
    <property type="entry name" value="Tetratricopeptide repeat domain"/>
    <property type="match status" value="1"/>
</dbReference>
<dbReference type="EMBL" id="SDRB02002214">
    <property type="protein sequence ID" value="THG19892.1"/>
    <property type="molecule type" value="Genomic_DNA"/>
</dbReference>
<evidence type="ECO:0000313" key="3">
    <source>
        <dbReference type="Proteomes" id="UP000306102"/>
    </source>
</evidence>
<dbReference type="SUPFAM" id="SSF48452">
    <property type="entry name" value="TPR-like"/>
    <property type="match status" value="1"/>
</dbReference>
<organism evidence="2 3">
    <name type="scientific">Camellia sinensis var. sinensis</name>
    <name type="common">China tea</name>
    <dbReference type="NCBI Taxonomy" id="542762"/>
    <lineage>
        <taxon>Eukaryota</taxon>
        <taxon>Viridiplantae</taxon>
        <taxon>Streptophyta</taxon>
        <taxon>Embryophyta</taxon>
        <taxon>Tracheophyta</taxon>
        <taxon>Spermatophyta</taxon>
        <taxon>Magnoliopsida</taxon>
        <taxon>eudicotyledons</taxon>
        <taxon>Gunneridae</taxon>
        <taxon>Pentapetalae</taxon>
        <taxon>asterids</taxon>
        <taxon>Ericales</taxon>
        <taxon>Theaceae</taxon>
        <taxon>Camellia</taxon>
    </lineage>
</organism>
<accession>A0A4S4ETL3</accession>
<gene>
    <name evidence="2" type="ORF">TEA_016102</name>
</gene>
<name>A0A4S4ETL3_CAMSN</name>
<sequence length="282" mass="31154">MLLRSSSTPLLNSLFQSSASPEAEVLLQISKPRPVPMVSLPWAKTKMSRAVSESDLRELSISKSRPFDKSLNGLPEIAVEQEERELGFDSKSEPLDQVLLLGSALEESVFVGGGGGGSDGRDRDGNCGDWDSNNGNDSRDVYYQKMIEANPGNAMLLSNYARFLKEVRGDFVKAEEYCGRAILANPSDGNVLSLYADLIWQTHQDAPRAEAYFDRAVKAAPDNCYVLASYARFLWDAEEEEEEKEEEEEGVVEREENCNINLSPAGFFLGAYPPHPPIAATY</sequence>
<protein>
    <submittedName>
        <fullName evidence="2">Uncharacterized protein</fullName>
    </submittedName>
</protein>
<dbReference type="Proteomes" id="UP000306102">
    <property type="component" value="Unassembled WGS sequence"/>
</dbReference>